<organism evidence="2 3">
    <name type="scientific">Porites evermanni</name>
    <dbReference type="NCBI Taxonomy" id="104178"/>
    <lineage>
        <taxon>Eukaryota</taxon>
        <taxon>Metazoa</taxon>
        <taxon>Cnidaria</taxon>
        <taxon>Anthozoa</taxon>
        <taxon>Hexacorallia</taxon>
        <taxon>Scleractinia</taxon>
        <taxon>Fungiina</taxon>
        <taxon>Poritidae</taxon>
        <taxon>Porites</taxon>
    </lineage>
</organism>
<sequence length="272" mass="30291">MARSSAHRSLKSSKTYEFDHVTSSPTYPQSNGTVENVVKTAQRIMLKALAAGSDPYLGFLDFRNTPTEGLGTSRPTLNSIRQTDVDTLMIPRCLFGCCTKTLLPTAGRLLTQPEFDTTSQLLHAQKNKQAFYYNNGTKELRPLEPASTVRIHPPKYSHQWTQATVDKQVGVHSYQVTSDDRRVFSRNRRHLRLTAEVPKQSPPDIEVSSSDPGPLPLTKAEQVPPVAESMPQEVVKPQAAPGPPPDDISSPERCSTWGRLLRRPAYFNDYAC</sequence>
<evidence type="ECO:0008006" key="4">
    <source>
        <dbReference type="Google" id="ProtNLM"/>
    </source>
</evidence>
<dbReference type="PANTHER" id="PTHR37984">
    <property type="entry name" value="PROTEIN CBG26694"/>
    <property type="match status" value="1"/>
</dbReference>
<evidence type="ECO:0000313" key="3">
    <source>
        <dbReference type="Proteomes" id="UP001159427"/>
    </source>
</evidence>
<name>A0ABN8L9U9_9CNID</name>
<reference evidence="2 3" key="1">
    <citation type="submission" date="2022-05" db="EMBL/GenBank/DDBJ databases">
        <authorList>
            <consortium name="Genoscope - CEA"/>
            <person name="William W."/>
        </authorList>
    </citation>
    <scope>NUCLEOTIDE SEQUENCE [LARGE SCALE GENOMIC DNA]</scope>
</reference>
<gene>
    <name evidence="2" type="ORF">PEVE_00022492</name>
</gene>
<dbReference type="EMBL" id="CALNXI010000003">
    <property type="protein sequence ID" value="CAH3013854.1"/>
    <property type="molecule type" value="Genomic_DNA"/>
</dbReference>
<evidence type="ECO:0000256" key="1">
    <source>
        <dbReference type="SAM" id="MobiDB-lite"/>
    </source>
</evidence>
<accession>A0ABN8L9U9</accession>
<comment type="caution">
    <text evidence="2">The sequence shown here is derived from an EMBL/GenBank/DDBJ whole genome shotgun (WGS) entry which is preliminary data.</text>
</comment>
<dbReference type="Proteomes" id="UP001159427">
    <property type="component" value="Unassembled WGS sequence"/>
</dbReference>
<protein>
    <recommendedName>
        <fullName evidence="4">Integrase catalytic domain-containing protein</fullName>
    </recommendedName>
</protein>
<evidence type="ECO:0000313" key="2">
    <source>
        <dbReference type="EMBL" id="CAH3013854.1"/>
    </source>
</evidence>
<keyword evidence="3" id="KW-1185">Reference proteome</keyword>
<proteinExistence type="predicted"/>
<feature type="region of interest" description="Disordered" evidence="1">
    <location>
        <begin position="195"/>
        <end position="255"/>
    </location>
</feature>
<dbReference type="InterPro" id="IPR050951">
    <property type="entry name" value="Retrovirus_Pol_polyprotein"/>
</dbReference>
<dbReference type="PANTHER" id="PTHR37984:SF8">
    <property type="entry name" value="CCHC-TYPE DOMAIN-CONTAINING PROTEIN"/>
    <property type="match status" value="1"/>
</dbReference>